<comment type="caution">
    <text evidence="1">The sequence shown here is derived from an EMBL/GenBank/DDBJ whole genome shotgun (WGS) entry which is preliminary data.</text>
</comment>
<evidence type="ECO:0000313" key="2">
    <source>
        <dbReference type="Proteomes" id="UP001589867"/>
    </source>
</evidence>
<keyword evidence="2" id="KW-1185">Reference proteome</keyword>
<reference evidence="1 2" key="1">
    <citation type="submission" date="2024-09" db="EMBL/GenBank/DDBJ databases">
        <authorList>
            <person name="Sun Q."/>
            <person name="Mori K."/>
        </authorList>
    </citation>
    <scope>NUCLEOTIDE SEQUENCE [LARGE SCALE GENOMIC DNA]</scope>
    <source>
        <strain evidence="1 2">TBRC 3947</strain>
    </source>
</reference>
<sequence length="420" mass="44440">MAVAAISVALVATTAACGSDDDSSGSEGGGQVTLAFTWWGDPNRAKVTQDAVAAFERKNPNIKVTTTYTGYADYFTKLATQTAGGDAPDVFQMDYRYLSEYGSRGVLADLDQTGQGTLDLANVPEVLADTGKWDGKRYAIPFGQTTGVVVYDKAFFTSAGINPPEASWTWDAFGALAGQLSAKGGGKVAGSVDASYLEDGFEIWLRQQGKALYNAEGKLAFTEADLVQWWDLWAKLRASKAVTEPTVTVPGATGDVTKNGLIRKVAAMDFGTSSNASAYGTDIGLINYPGEAAKAGQYIKPSMLLSAYARGKHPKEAAALINFLINDPDAGKILGVSRGVPPNSTIAQSISSSLKPIDQQILAYITEMTPKVGPPPVPPPAGDGQIQQLLVRITQDVWFGRQQPAAAAKAFFSQAETELQ</sequence>
<dbReference type="Gene3D" id="3.40.190.10">
    <property type="entry name" value="Periplasmic binding protein-like II"/>
    <property type="match status" value="2"/>
</dbReference>
<dbReference type="InterPro" id="IPR050490">
    <property type="entry name" value="Bact_solute-bd_prot1"/>
</dbReference>
<accession>A0ABV6MBJ2</accession>
<protein>
    <submittedName>
        <fullName evidence="1">ABC transporter substrate-binding protein</fullName>
    </submittedName>
</protein>
<name>A0ABV6MBJ2_9ACTN</name>
<dbReference type="SUPFAM" id="SSF53850">
    <property type="entry name" value="Periplasmic binding protein-like II"/>
    <property type="match status" value="1"/>
</dbReference>
<dbReference type="EMBL" id="JBHLUH010000063">
    <property type="protein sequence ID" value="MFC0531976.1"/>
    <property type="molecule type" value="Genomic_DNA"/>
</dbReference>
<dbReference type="Pfam" id="PF01547">
    <property type="entry name" value="SBP_bac_1"/>
    <property type="match status" value="1"/>
</dbReference>
<organism evidence="1 2">
    <name type="scientific">Phytohabitans kaempferiae</name>
    <dbReference type="NCBI Taxonomy" id="1620943"/>
    <lineage>
        <taxon>Bacteria</taxon>
        <taxon>Bacillati</taxon>
        <taxon>Actinomycetota</taxon>
        <taxon>Actinomycetes</taxon>
        <taxon>Micromonosporales</taxon>
        <taxon>Micromonosporaceae</taxon>
    </lineage>
</organism>
<gene>
    <name evidence="1" type="ORF">ACFFIA_30430</name>
</gene>
<dbReference type="PANTHER" id="PTHR43649">
    <property type="entry name" value="ARABINOSE-BINDING PROTEIN-RELATED"/>
    <property type="match status" value="1"/>
</dbReference>
<dbReference type="InterPro" id="IPR006059">
    <property type="entry name" value="SBP"/>
</dbReference>
<dbReference type="PANTHER" id="PTHR43649:SF12">
    <property type="entry name" value="DIACETYLCHITOBIOSE BINDING PROTEIN DASA"/>
    <property type="match status" value="1"/>
</dbReference>
<evidence type="ECO:0000313" key="1">
    <source>
        <dbReference type="EMBL" id="MFC0531976.1"/>
    </source>
</evidence>
<dbReference type="RefSeq" id="WP_377257385.1">
    <property type="nucleotide sequence ID" value="NZ_JBHLUH010000063.1"/>
</dbReference>
<proteinExistence type="predicted"/>
<dbReference type="Proteomes" id="UP001589867">
    <property type="component" value="Unassembled WGS sequence"/>
</dbReference>